<feature type="binding site" evidence="11">
    <location>
        <position position="141"/>
    </location>
    <ligand>
        <name>substrate</name>
    </ligand>
</feature>
<evidence type="ECO:0000256" key="1">
    <source>
        <dbReference type="ARBA" id="ARBA00010716"/>
    </source>
</evidence>
<evidence type="ECO:0000256" key="6">
    <source>
        <dbReference type="ARBA" id="ARBA00023277"/>
    </source>
</evidence>
<feature type="binding site" evidence="12">
    <location>
        <position position="130"/>
    </location>
    <ligand>
        <name>Zn(2+)</name>
        <dbReference type="ChEBI" id="CHEBI:29105"/>
    </ligand>
</feature>
<reference evidence="14" key="1">
    <citation type="journal article" date="2014" name="Genome Announc.">
        <title>Draft Genome Sequence of Clostridium straminisolvens Strain JCM 21531T, Isolated from a Cellulose-Degrading Bacterial Community.</title>
        <authorList>
            <person name="Yuki M."/>
            <person name="Oshima K."/>
            <person name="Suda W."/>
            <person name="Sakamoto M."/>
            <person name="Kitamura K."/>
            <person name="Iida T."/>
            <person name="Hattori M."/>
            <person name="Ohkuma M."/>
        </authorList>
    </citation>
    <scope>NUCLEOTIDE SEQUENCE [LARGE SCALE GENOMIC DNA]</scope>
    <source>
        <strain evidence="14">JCM 21531</strain>
    </source>
</reference>
<evidence type="ECO:0000256" key="11">
    <source>
        <dbReference type="PIRSR" id="PIRSR038994-2"/>
    </source>
</evidence>
<gene>
    <name evidence="14" type="ORF">JCM21531_3259</name>
</gene>
<dbReference type="Gene3D" id="3.20.20.140">
    <property type="entry name" value="Metal-dependent hydrolases"/>
    <property type="match status" value="1"/>
</dbReference>
<evidence type="ECO:0000256" key="5">
    <source>
        <dbReference type="ARBA" id="ARBA00022801"/>
    </source>
</evidence>
<feature type="domain" description="Amidohydrolase-related" evidence="13">
    <location>
        <begin position="51"/>
        <end position="350"/>
    </location>
</feature>
<feature type="binding site" evidence="11">
    <location>
        <begin position="308"/>
        <end position="310"/>
    </location>
    <ligand>
        <name>substrate</name>
    </ligand>
</feature>
<feature type="binding site" evidence="11">
    <location>
        <position position="228"/>
    </location>
    <ligand>
        <name>substrate</name>
    </ligand>
</feature>
<keyword evidence="15" id="KW-1185">Reference proteome</keyword>
<dbReference type="PIRSF" id="PIRSF038994">
    <property type="entry name" value="NagA"/>
    <property type="match status" value="1"/>
</dbReference>
<accession>W4V957</accession>
<dbReference type="SUPFAM" id="SSF51556">
    <property type="entry name" value="Metallo-dependent hydrolases"/>
    <property type="match status" value="1"/>
</dbReference>
<dbReference type="InterPro" id="IPR003764">
    <property type="entry name" value="GlcNAc_6-P_deAcase"/>
</dbReference>
<dbReference type="GO" id="GO:0006046">
    <property type="term" value="P:N-acetylglucosamine catabolic process"/>
    <property type="evidence" value="ECO:0007669"/>
    <property type="project" value="TreeGrafter"/>
</dbReference>
<feature type="binding site" evidence="12">
    <location>
        <position position="196"/>
    </location>
    <ligand>
        <name>Zn(2+)</name>
        <dbReference type="ChEBI" id="CHEBI:29105"/>
    </ligand>
</feature>
<evidence type="ECO:0000256" key="10">
    <source>
        <dbReference type="PIRSR" id="PIRSR038994-1"/>
    </source>
</evidence>
<dbReference type="SUPFAM" id="SSF51338">
    <property type="entry name" value="Composite domain of metallo-dependent hydrolases"/>
    <property type="match status" value="1"/>
</dbReference>
<dbReference type="EC" id="3.5.1.25" evidence="2"/>
<dbReference type="Proteomes" id="UP000019109">
    <property type="component" value="Unassembled WGS sequence"/>
</dbReference>
<comment type="catalytic activity">
    <reaction evidence="7">
        <text>N-acetyl-D-glucosamine 6-phosphate + H2O = D-glucosamine 6-phosphate + acetate</text>
        <dbReference type="Rhea" id="RHEA:22936"/>
        <dbReference type="ChEBI" id="CHEBI:15377"/>
        <dbReference type="ChEBI" id="CHEBI:30089"/>
        <dbReference type="ChEBI" id="CHEBI:57513"/>
        <dbReference type="ChEBI" id="CHEBI:58725"/>
        <dbReference type="EC" id="3.5.1.25"/>
    </reaction>
</comment>
<comment type="pathway">
    <text evidence="8">Amino-sugar metabolism; N-acetylneuraminate degradation; D-fructose 6-phosphate from N-acetylneuraminate: step 4/5.</text>
</comment>
<dbReference type="NCBIfam" id="TIGR00221">
    <property type="entry name" value="nagA"/>
    <property type="match status" value="1"/>
</dbReference>
<keyword evidence="4 12" id="KW-0479">Metal-binding</keyword>
<dbReference type="STRING" id="1294263.JCM21531_3259"/>
<evidence type="ECO:0000256" key="12">
    <source>
        <dbReference type="PIRSR" id="PIRSR038994-3"/>
    </source>
</evidence>
<feature type="binding site" evidence="12">
    <location>
        <position position="217"/>
    </location>
    <ligand>
        <name>Zn(2+)</name>
        <dbReference type="ChEBI" id="CHEBI:29105"/>
    </ligand>
</feature>
<dbReference type="RefSeq" id="WP_243467600.1">
    <property type="nucleotide sequence ID" value="NZ_BAVR01000043.1"/>
</dbReference>
<dbReference type="Gene3D" id="2.30.40.10">
    <property type="entry name" value="Urease, subunit C, domain 1"/>
    <property type="match status" value="1"/>
</dbReference>
<dbReference type="GO" id="GO:0008448">
    <property type="term" value="F:N-acetylglucosamine-6-phosphate deacetylase activity"/>
    <property type="evidence" value="ECO:0007669"/>
    <property type="project" value="UniProtKB-EC"/>
</dbReference>
<evidence type="ECO:0000256" key="7">
    <source>
        <dbReference type="ARBA" id="ARBA00047647"/>
    </source>
</evidence>
<feature type="active site" description="Proton donor/acceptor" evidence="10">
    <location>
        <position position="275"/>
    </location>
</feature>
<evidence type="ECO:0000256" key="8">
    <source>
        <dbReference type="ARBA" id="ARBA00060590"/>
    </source>
</evidence>
<keyword evidence="6 9" id="KW-0119">Carbohydrate metabolism</keyword>
<dbReference type="PANTHER" id="PTHR11113:SF14">
    <property type="entry name" value="N-ACETYLGLUCOSAMINE-6-PHOSPHATE DEACETYLASE"/>
    <property type="match status" value="1"/>
</dbReference>
<protein>
    <recommendedName>
        <fullName evidence="3">N-acetylglucosamine-6-phosphate deacetylase</fullName>
        <ecNumber evidence="2">3.5.1.25</ecNumber>
    </recommendedName>
</protein>
<feature type="binding site" evidence="11">
    <location>
        <begin position="220"/>
        <end position="221"/>
    </location>
    <ligand>
        <name>substrate</name>
    </ligand>
</feature>
<keyword evidence="5 9" id="KW-0378">Hydrolase</keyword>
<dbReference type="Pfam" id="PF01979">
    <property type="entry name" value="Amidohydro_1"/>
    <property type="match status" value="1"/>
</dbReference>
<dbReference type="EMBL" id="BAVR01000043">
    <property type="protein sequence ID" value="GAE89706.1"/>
    <property type="molecule type" value="Genomic_DNA"/>
</dbReference>
<proteinExistence type="inferred from homology"/>
<evidence type="ECO:0000313" key="14">
    <source>
        <dbReference type="EMBL" id="GAE89706.1"/>
    </source>
</evidence>
<evidence type="ECO:0000256" key="4">
    <source>
        <dbReference type="ARBA" id="ARBA00022723"/>
    </source>
</evidence>
<comment type="similarity">
    <text evidence="1 9">Belongs to the metallo-dependent hydrolases superfamily. NagA family.</text>
</comment>
<organism evidence="14 15">
    <name type="scientific">Acetivibrio straminisolvens JCM 21531</name>
    <dbReference type="NCBI Taxonomy" id="1294263"/>
    <lineage>
        <taxon>Bacteria</taxon>
        <taxon>Bacillati</taxon>
        <taxon>Bacillota</taxon>
        <taxon>Clostridia</taxon>
        <taxon>Eubacteriales</taxon>
        <taxon>Oscillospiraceae</taxon>
        <taxon>Acetivibrio</taxon>
    </lineage>
</organism>
<dbReference type="FunFam" id="3.20.20.140:FF:000004">
    <property type="entry name" value="N-acetylglucosamine-6-phosphate deacetylase"/>
    <property type="match status" value="1"/>
</dbReference>
<evidence type="ECO:0000259" key="13">
    <source>
        <dbReference type="Pfam" id="PF01979"/>
    </source>
</evidence>
<evidence type="ECO:0000256" key="3">
    <source>
        <dbReference type="ARBA" id="ARBA00018029"/>
    </source>
</evidence>
<dbReference type="InterPro" id="IPR011059">
    <property type="entry name" value="Metal-dep_hydrolase_composite"/>
</dbReference>
<evidence type="ECO:0000313" key="15">
    <source>
        <dbReference type="Proteomes" id="UP000019109"/>
    </source>
</evidence>
<dbReference type="CDD" id="cd00854">
    <property type="entry name" value="NagA"/>
    <property type="match status" value="1"/>
</dbReference>
<dbReference type="InterPro" id="IPR032466">
    <property type="entry name" value="Metal_Hydrolase"/>
</dbReference>
<name>W4V957_9FIRM</name>
<comment type="caution">
    <text evidence="14">The sequence shown here is derived from an EMBL/GenBank/DDBJ whole genome shotgun (WGS) entry which is preliminary data.</text>
</comment>
<dbReference type="PANTHER" id="PTHR11113">
    <property type="entry name" value="N-ACETYLGLUCOSAMINE-6-PHOSPHATE DEACETYLASE"/>
    <property type="match status" value="1"/>
</dbReference>
<dbReference type="InterPro" id="IPR006680">
    <property type="entry name" value="Amidohydro-rel"/>
</dbReference>
<sequence>MKLIKNGLVLDSQKGFEARDILIDSGRITRIDKNIEVSEKDCEVLDAEGFYVVPGFIDVHTHGAAGIDIMKADPNRLNELSLFLASKGVTSFLATVMTDSKENIDRALENIRLAMERGLRGAKIAGINMEGPFINPKYRGAHTMEHILKPDAGIIDEFIGKSGNNIRLVTAAPELDGILEIIQKCQKENIVLSAGHSGIDFAGAKEAFRNGFKHVTHLFNAMTGIHHREPGLSGAALDSENVTVEVIPDLIHVHGAVIQMIVKCKTPDKVILITDSILASGLGDGKLKFAGGQIMVKDGVAAFENGVLAGSTLTMIDGIRNMVKELGFSLEDVIKMVSENPAKLINVLTGKAACQKEKMQIL</sequence>
<comment type="cofactor">
    <cofactor evidence="12">
        <name>a divalent metal cation</name>
        <dbReference type="ChEBI" id="CHEBI:60240"/>
    </cofactor>
    <text evidence="12">Binds 1 divalent metal cation per subunit.</text>
</comment>
<feature type="binding site" evidence="11">
    <location>
        <position position="252"/>
    </location>
    <ligand>
        <name>substrate</name>
    </ligand>
</feature>
<dbReference type="AlphaFoldDB" id="W4V957"/>
<dbReference type="GO" id="GO:0046872">
    <property type="term" value="F:metal ion binding"/>
    <property type="evidence" value="ECO:0007669"/>
    <property type="project" value="UniProtKB-KW"/>
</dbReference>
<evidence type="ECO:0000256" key="9">
    <source>
        <dbReference type="PIRNR" id="PIRNR038994"/>
    </source>
</evidence>
<evidence type="ECO:0000256" key="2">
    <source>
        <dbReference type="ARBA" id="ARBA00011899"/>
    </source>
</evidence>